<dbReference type="RefSeq" id="WP_011081373.1">
    <property type="nucleotide sequence ID" value="NC_004460.2"/>
</dbReference>
<name>A0A3Q0KY00_VIBVU</name>
<sequence length="159" mass="18797">MNKFNYFYCKSWFWSKKRPTEMWSEEQARQAHDECRTYTVLVNDRERPYAVIDVAGSTRFVGVTFLDDLLRESLSYHFKEVELGKLFLSMATHRYFDGDKDQVKLGNSYIFNESGQLIIRKQSFNPQSLAEVNSSTDVSGNYDKYPNFGEYDYLLKVER</sequence>
<reference evidence="2" key="1">
    <citation type="submission" date="2002-12" db="EMBL/GenBank/DDBJ databases">
        <title>Complete genome sequence of Vibrio vulnificus CMCP6.</title>
        <authorList>
            <person name="Rhee J.H."/>
            <person name="Kim S.Y."/>
            <person name="Chung S.S."/>
            <person name="Kim J.J."/>
            <person name="Moon Y.H."/>
            <person name="Jeong H."/>
            <person name="Choy H.E."/>
        </authorList>
    </citation>
    <scope>NUCLEOTIDE SEQUENCE [LARGE SCALE GENOMIC DNA]</scope>
    <source>
        <strain evidence="2">CMCP6</strain>
    </source>
</reference>
<dbReference type="KEGG" id="vvu:VV2_0419"/>
<proteinExistence type="predicted"/>
<evidence type="ECO:0000313" key="2">
    <source>
        <dbReference type="Proteomes" id="UP000002275"/>
    </source>
</evidence>
<accession>A0A3Q0KY00</accession>
<dbReference type="Proteomes" id="UP000002275">
    <property type="component" value="Chromosome II"/>
</dbReference>
<dbReference type="AlphaFoldDB" id="A0A3Q0KY00"/>
<reference evidence="1 2" key="2">
    <citation type="journal article" date="2003" name="Infect. Immun.">
        <title>Characterization and pathogenic significance of Vibrio vulnificus antigens preferentially expressed in septicemic patients.</title>
        <authorList>
            <person name="Kim Y.R."/>
            <person name="Lee S.E."/>
            <person name="Kim C.M."/>
            <person name="Kim S.Y."/>
            <person name="Shin E.K."/>
            <person name="Shin D.H."/>
            <person name="Chung S.S."/>
            <person name="Choy H.E."/>
            <person name="Progulske-Fox A."/>
            <person name="Hillman J.D."/>
            <person name="Handfield M."/>
            <person name="Rhee J.H."/>
        </authorList>
    </citation>
    <scope>NUCLEOTIDE SEQUENCE [LARGE SCALE GENOMIC DNA]</scope>
    <source>
        <strain evidence="1 2">CMCP6</strain>
    </source>
</reference>
<dbReference type="EMBL" id="AE016796">
    <property type="protein sequence ID" value="AAO07373.2"/>
    <property type="molecule type" value="Genomic_DNA"/>
</dbReference>
<gene>
    <name evidence="1" type="ordered locus">VV2_0419</name>
</gene>
<protein>
    <recommendedName>
        <fullName evidence="3">Lytic transglycosylase</fullName>
    </recommendedName>
</protein>
<evidence type="ECO:0000313" key="1">
    <source>
        <dbReference type="EMBL" id="AAO07373.2"/>
    </source>
</evidence>
<organism evidence="1 2">
    <name type="scientific">Vibrio vulnificus (strain CMCP6)</name>
    <dbReference type="NCBI Taxonomy" id="216895"/>
    <lineage>
        <taxon>Bacteria</taxon>
        <taxon>Pseudomonadati</taxon>
        <taxon>Pseudomonadota</taxon>
        <taxon>Gammaproteobacteria</taxon>
        <taxon>Vibrionales</taxon>
        <taxon>Vibrionaceae</taxon>
        <taxon>Vibrio</taxon>
    </lineage>
</organism>
<reference evidence="1 2" key="3">
    <citation type="journal article" date="2011" name="Mol. Syst. Biol.">
        <title>Integrative genome-scale metabolic analysis of Vibrio vulnificus for drug targeting and discovery.</title>
        <authorList>
            <person name="Kim H.U."/>
            <person name="Kim S.Y."/>
            <person name="Jeong H."/>
            <person name="Kim T.Y."/>
            <person name="Kim J.J."/>
            <person name="Choy H.E."/>
            <person name="Yi K.Y."/>
            <person name="Rhee J.H."/>
            <person name="Lee S.Y."/>
        </authorList>
    </citation>
    <scope>NUCLEOTIDE SEQUENCE [LARGE SCALE GENOMIC DNA]</scope>
    <source>
        <strain evidence="1 2">CMCP6</strain>
    </source>
</reference>
<evidence type="ECO:0008006" key="3">
    <source>
        <dbReference type="Google" id="ProtNLM"/>
    </source>
</evidence>